<dbReference type="Pfam" id="PF03544">
    <property type="entry name" value="TonB_C"/>
    <property type="match status" value="1"/>
</dbReference>
<evidence type="ECO:0000256" key="7">
    <source>
        <dbReference type="ARBA" id="ARBA00022927"/>
    </source>
</evidence>
<evidence type="ECO:0000256" key="3">
    <source>
        <dbReference type="ARBA" id="ARBA00022448"/>
    </source>
</evidence>
<comment type="subcellular location">
    <subcellularLocation>
        <location evidence="1">Cell inner membrane</location>
        <topology evidence="1">Single-pass membrane protein</topology>
        <orientation evidence="1">Periplasmic side</orientation>
    </subcellularLocation>
</comment>
<organism evidence="12 13">
    <name type="scientific">Candidatus Accumulibacter affinis</name>
    <dbReference type="NCBI Taxonomy" id="2954384"/>
    <lineage>
        <taxon>Bacteria</taxon>
        <taxon>Pseudomonadati</taxon>
        <taxon>Pseudomonadota</taxon>
        <taxon>Betaproteobacteria</taxon>
        <taxon>Candidatus Accumulibacter</taxon>
    </lineage>
</organism>
<dbReference type="GO" id="GO:0015031">
    <property type="term" value="P:protein transport"/>
    <property type="evidence" value="ECO:0007669"/>
    <property type="project" value="UniProtKB-KW"/>
</dbReference>
<comment type="similarity">
    <text evidence="2">Belongs to the TonB family.</text>
</comment>
<evidence type="ECO:0000313" key="13">
    <source>
        <dbReference type="Proteomes" id="UP000706151"/>
    </source>
</evidence>
<dbReference type="PANTHER" id="PTHR33446">
    <property type="entry name" value="PROTEIN TONB-RELATED"/>
    <property type="match status" value="1"/>
</dbReference>
<evidence type="ECO:0000256" key="2">
    <source>
        <dbReference type="ARBA" id="ARBA00006555"/>
    </source>
</evidence>
<evidence type="ECO:0000256" key="4">
    <source>
        <dbReference type="ARBA" id="ARBA00022475"/>
    </source>
</evidence>
<keyword evidence="8" id="KW-1133">Transmembrane helix</keyword>
<keyword evidence="6" id="KW-0812">Transmembrane</keyword>
<dbReference type="InterPro" id="IPR037682">
    <property type="entry name" value="TonB_C"/>
</dbReference>
<gene>
    <name evidence="12" type="ORF">IPK02_13760</name>
</gene>
<dbReference type="AlphaFoldDB" id="A0A935W587"/>
<reference evidence="12 13" key="1">
    <citation type="submission" date="2020-10" db="EMBL/GenBank/DDBJ databases">
        <title>Connecting structure to function with the recovery of over 1000 high-quality activated sludge metagenome-assembled genomes encoding full-length rRNA genes using long-read sequencing.</title>
        <authorList>
            <person name="Singleton C.M."/>
            <person name="Petriglieri F."/>
            <person name="Kristensen J.M."/>
            <person name="Kirkegaard R.H."/>
            <person name="Michaelsen T.Y."/>
            <person name="Andersen M.H."/>
            <person name="Karst S.M."/>
            <person name="Dueholm M.S."/>
            <person name="Nielsen P.H."/>
            <person name="Albertsen M."/>
        </authorList>
    </citation>
    <scope>NUCLEOTIDE SEQUENCE [LARGE SCALE GENOMIC DNA]</scope>
    <source>
        <strain evidence="12">Fred_18-Q3-R57-64_BAT3C.720</strain>
    </source>
</reference>
<keyword evidence="7" id="KW-0653">Protein transport</keyword>
<evidence type="ECO:0000259" key="11">
    <source>
        <dbReference type="PROSITE" id="PS52015"/>
    </source>
</evidence>
<keyword evidence="4" id="KW-1003">Cell membrane</keyword>
<sequence length="192" mass="20011">MQPSPAEFLPVLSVRVLDPARPAATSQAVVAPPRQPERARSLPARSAMVPKASSPQLLTTAAPATTAVLSPVAAGPAEPVAAVAAVSSSAGAAPVPAPLLAARFDADYLHNPRPVYPAASRRLGEEGRVILRVRVSAQGLPLVVDIKQSSGFARLDEAARAAVERWRFVPARQGHEAVESSVLVPLQFTLDS</sequence>
<dbReference type="GO" id="GO:0055085">
    <property type="term" value="P:transmembrane transport"/>
    <property type="evidence" value="ECO:0007669"/>
    <property type="project" value="InterPro"/>
</dbReference>
<dbReference type="Gene3D" id="3.30.1150.10">
    <property type="match status" value="1"/>
</dbReference>
<dbReference type="InterPro" id="IPR006260">
    <property type="entry name" value="TonB/TolA_C"/>
</dbReference>
<dbReference type="PROSITE" id="PS52015">
    <property type="entry name" value="TONB_CTD"/>
    <property type="match status" value="1"/>
</dbReference>
<keyword evidence="3" id="KW-0813">Transport</keyword>
<name>A0A935W587_9PROT</name>
<evidence type="ECO:0000256" key="5">
    <source>
        <dbReference type="ARBA" id="ARBA00022519"/>
    </source>
</evidence>
<evidence type="ECO:0000256" key="10">
    <source>
        <dbReference type="SAM" id="MobiDB-lite"/>
    </source>
</evidence>
<evidence type="ECO:0000313" key="12">
    <source>
        <dbReference type="EMBL" id="MBK7954929.1"/>
    </source>
</evidence>
<dbReference type="PANTHER" id="PTHR33446:SF2">
    <property type="entry name" value="PROTEIN TONB"/>
    <property type="match status" value="1"/>
</dbReference>
<dbReference type="SUPFAM" id="SSF74653">
    <property type="entry name" value="TolA/TonB C-terminal domain"/>
    <property type="match status" value="1"/>
</dbReference>
<comment type="caution">
    <text evidence="12">The sequence shown here is derived from an EMBL/GenBank/DDBJ whole genome shotgun (WGS) entry which is preliminary data.</text>
</comment>
<evidence type="ECO:0000256" key="1">
    <source>
        <dbReference type="ARBA" id="ARBA00004383"/>
    </source>
</evidence>
<dbReference type="InterPro" id="IPR051045">
    <property type="entry name" value="TonB-dependent_transducer"/>
</dbReference>
<dbReference type="GO" id="GO:0031992">
    <property type="term" value="F:energy transducer activity"/>
    <property type="evidence" value="ECO:0007669"/>
    <property type="project" value="TreeGrafter"/>
</dbReference>
<dbReference type="Proteomes" id="UP000706151">
    <property type="component" value="Unassembled WGS sequence"/>
</dbReference>
<feature type="region of interest" description="Disordered" evidence="10">
    <location>
        <begin position="24"/>
        <end position="55"/>
    </location>
</feature>
<protein>
    <submittedName>
        <fullName evidence="12">Energy transducer TonB</fullName>
    </submittedName>
</protein>
<dbReference type="NCBIfam" id="TIGR01352">
    <property type="entry name" value="tonB_Cterm"/>
    <property type="match status" value="1"/>
</dbReference>
<dbReference type="GO" id="GO:0098797">
    <property type="term" value="C:plasma membrane protein complex"/>
    <property type="evidence" value="ECO:0007669"/>
    <property type="project" value="TreeGrafter"/>
</dbReference>
<dbReference type="EMBL" id="JADJOT010000009">
    <property type="protein sequence ID" value="MBK7954929.1"/>
    <property type="molecule type" value="Genomic_DNA"/>
</dbReference>
<feature type="domain" description="TonB C-terminal" evidence="11">
    <location>
        <begin position="101"/>
        <end position="192"/>
    </location>
</feature>
<evidence type="ECO:0000256" key="8">
    <source>
        <dbReference type="ARBA" id="ARBA00022989"/>
    </source>
</evidence>
<evidence type="ECO:0000256" key="6">
    <source>
        <dbReference type="ARBA" id="ARBA00022692"/>
    </source>
</evidence>
<keyword evidence="9" id="KW-0472">Membrane</keyword>
<keyword evidence="5" id="KW-0997">Cell inner membrane</keyword>
<accession>A0A935W587</accession>
<evidence type="ECO:0000256" key="9">
    <source>
        <dbReference type="ARBA" id="ARBA00023136"/>
    </source>
</evidence>
<proteinExistence type="inferred from homology"/>